<dbReference type="InterPro" id="IPR004843">
    <property type="entry name" value="Calcineurin-like_PHP"/>
</dbReference>
<sequence length="530" mass="57600">MNANRLGTIKLAVSATALLLGACSNMSGLAGGEQAGRNVLVVADPQLHNVHGLSLKQMAPWADFVSGVAIRPPELNLLAPLVLDHALTDGLKSNPDVLLVLGDLGNIGCSGEIEQFQKILHERPGPLPPVIMAHGNHDTYLMGTLNSYVPADEAPNWKPARMEKSPTPTDESWWDLPTVDTPMQKTGWRDGCYQPGTTSAPMNKSRWLAKYLASLAQWGAVVETPAAGATDGPSTPIRVQATPGTALGKMGYVAEGVWHRPAFGDKAPSKASFTPTYSSYIVQRFDLDKTSTLVIDTSVCLNAGANAAFPITNAGMWGCIGLEQFGTIERMVAQVPADHKLVVASHFPIKWLGPLETLRLVRFLGKRGNWTYLSAHSHDAHSDKRIARGREINMGSTTDWPMEWNIVHYPGGAGVPAAAPVRLGRVQEIGYIHPVDFDDRFEVCRHLAAAEKLAKLDPAVPIKEWMSPSTPADCRIATRADWHTHSSRLAEHVARIHARYRENKDGYRDRVLAIAAAASEAESHEFSLIK</sequence>
<accession>A0ABV6FEH3</accession>
<evidence type="ECO:0000259" key="2">
    <source>
        <dbReference type="Pfam" id="PF00149"/>
    </source>
</evidence>
<dbReference type="SUPFAM" id="SSF56300">
    <property type="entry name" value="Metallo-dependent phosphatases"/>
    <property type="match status" value="1"/>
</dbReference>
<dbReference type="PROSITE" id="PS51257">
    <property type="entry name" value="PROKAR_LIPOPROTEIN"/>
    <property type="match status" value="1"/>
</dbReference>
<dbReference type="RefSeq" id="WP_379678580.1">
    <property type="nucleotide sequence ID" value="NZ_JBHLWP010000009.1"/>
</dbReference>
<evidence type="ECO:0000313" key="3">
    <source>
        <dbReference type="EMBL" id="MFC0251744.1"/>
    </source>
</evidence>
<comment type="caution">
    <text evidence="3">The sequence shown here is derived from an EMBL/GenBank/DDBJ whole genome shotgun (WGS) entry which is preliminary data.</text>
</comment>
<organism evidence="3 4">
    <name type="scientific">Massilia consociata</name>
    <dbReference type="NCBI Taxonomy" id="760117"/>
    <lineage>
        <taxon>Bacteria</taxon>
        <taxon>Pseudomonadati</taxon>
        <taxon>Pseudomonadota</taxon>
        <taxon>Betaproteobacteria</taxon>
        <taxon>Burkholderiales</taxon>
        <taxon>Oxalobacteraceae</taxon>
        <taxon>Telluria group</taxon>
        <taxon>Massilia</taxon>
    </lineage>
</organism>
<feature type="chain" id="PRO_5046790766" evidence="1">
    <location>
        <begin position="31"/>
        <end position="530"/>
    </location>
</feature>
<dbReference type="EMBL" id="JBHLWP010000009">
    <property type="protein sequence ID" value="MFC0251744.1"/>
    <property type="molecule type" value="Genomic_DNA"/>
</dbReference>
<proteinExistence type="predicted"/>
<feature type="signal peptide" evidence="1">
    <location>
        <begin position="1"/>
        <end position="30"/>
    </location>
</feature>
<protein>
    <submittedName>
        <fullName evidence="3">Metallophosphoesterase</fullName>
    </submittedName>
</protein>
<keyword evidence="4" id="KW-1185">Reference proteome</keyword>
<keyword evidence="1" id="KW-0732">Signal</keyword>
<name>A0ABV6FEH3_9BURK</name>
<reference evidence="3 4" key="1">
    <citation type="submission" date="2024-09" db="EMBL/GenBank/DDBJ databases">
        <authorList>
            <person name="Sun Q."/>
            <person name="Mori K."/>
        </authorList>
    </citation>
    <scope>NUCLEOTIDE SEQUENCE [LARGE SCALE GENOMIC DNA]</scope>
    <source>
        <strain evidence="3 4">CCM 7792</strain>
    </source>
</reference>
<evidence type="ECO:0000313" key="4">
    <source>
        <dbReference type="Proteomes" id="UP001589773"/>
    </source>
</evidence>
<feature type="domain" description="Calcineurin-like phosphoesterase" evidence="2">
    <location>
        <begin position="88"/>
        <end position="149"/>
    </location>
</feature>
<dbReference type="Pfam" id="PF00149">
    <property type="entry name" value="Metallophos"/>
    <property type="match status" value="1"/>
</dbReference>
<evidence type="ECO:0000256" key="1">
    <source>
        <dbReference type="SAM" id="SignalP"/>
    </source>
</evidence>
<dbReference type="Gene3D" id="3.60.21.10">
    <property type="match status" value="1"/>
</dbReference>
<dbReference type="Proteomes" id="UP001589773">
    <property type="component" value="Unassembled WGS sequence"/>
</dbReference>
<gene>
    <name evidence="3" type="ORF">ACFFJK_07565</name>
</gene>
<dbReference type="InterPro" id="IPR029052">
    <property type="entry name" value="Metallo-depent_PP-like"/>
</dbReference>